<dbReference type="Proteomes" id="UP001359485">
    <property type="component" value="Unassembled WGS sequence"/>
</dbReference>
<sequence length="288" mass="31675">MTDHNVIESTVNIRPIVSLSLGVGNFYAETEPVAQQIDSELSNGTNKTNSTDTKVQDLAALNNTNVEENVKNNSTNITVPVSCVLNRNPSGFAVEIVNASKLAGLLHIEPNVTTRQVPGNCLAVLFYSPSCPFSCMAAPHFNALPRFFPDLKMVAVDAMKHRSINAQFGIVGTPTLMLFHNGRPAAKFNETSEYGLEIFSNFIAKHTGIQPEGKLMVMSSDFGGPVSSVPVRETDYYLMLSCLVIAARILYSFYHSTWGRSLVDATLNAWREAEAHHHQQQQQHQHAD</sequence>
<evidence type="ECO:0000259" key="1">
    <source>
        <dbReference type="PROSITE" id="PS51352"/>
    </source>
</evidence>
<protein>
    <recommendedName>
        <fullName evidence="1">Thioredoxin domain-containing protein</fullName>
    </recommendedName>
</protein>
<feature type="domain" description="Thioredoxin" evidence="1">
    <location>
        <begin position="97"/>
        <end position="208"/>
    </location>
</feature>
<reference evidence="2 3" key="1">
    <citation type="submission" date="2023-09" db="EMBL/GenBank/DDBJ databases">
        <title>Genomes of two closely related lineages of the louse Polyplax serrata with different host specificities.</title>
        <authorList>
            <person name="Martinu J."/>
            <person name="Tarabai H."/>
            <person name="Stefka J."/>
            <person name="Hypsa V."/>
        </authorList>
    </citation>
    <scope>NUCLEOTIDE SEQUENCE [LARGE SCALE GENOMIC DNA]</scope>
    <source>
        <strain evidence="2">98ZLc_SE</strain>
    </source>
</reference>
<dbReference type="PROSITE" id="PS51352">
    <property type="entry name" value="THIOREDOXIN_2"/>
    <property type="match status" value="1"/>
</dbReference>
<dbReference type="InterPro" id="IPR036249">
    <property type="entry name" value="Thioredoxin-like_sf"/>
</dbReference>
<dbReference type="EMBL" id="JAWJWF010000045">
    <property type="protein sequence ID" value="KAK6626488.1"/>
    <property type="molecule type" value="Genomic_DNA"/>
</dbReference>
<dbReference type="Pfam" id="PF00085">
    <property type="entry name" value="Thioredoxin"/>
    <property type="match status" value="1"/>
</dbReference>
<evidence type="ECO:0000313" key="2">
    <source>
        <dbReference type="EMBL" id="KAK6626488.1"/>
    </source>
</evidence>
<dbReference type="PANTHER" id="PTHR14684">
    <property type="entry name" value="THIOREDOXIN DOMAIN-CONTAINING PROTEIN 15"/>
    <property type="match status" value="1"/>
</dbReference>
<dbReference type="Gene3D" id="3.40.30.10">
    <property type="entry name" value="Glutaredoxin"/>
    <property type="match status" value="1"/>
</dbReference>
<dbReference type="InterPro" id="IPR013766">
    <property type="entry name" value="Thioredoxin_domain"/>
</dbReference>
<name>A0ABR1ARB8_POLSC</name>
<gene>
    <name evidence="2" type="ORF">RUM44_008961</name>
</gene>
<organism evidence="2 3">
    <name type="scientific">Polyplax serrata</name>
    <name type="common">Common mouse louse</name>
    <dbReference type="NCBI Taxonomy" id="468196"/>
    <lineage>
        <taxon>Eukaryota</taxon>
        <taxon>Metazoa</taxon>
        <taxon>Ecdysozoa</taxon>
        <taxon>Arthropoda</taxon>
        <taxon>Hexapoda</taxon>
        <taxon>Insecta</taxon>
        <taxon>Pterygota</taxon>
        <taxon>Neoptera</taxon>
        <taxon>Paraneoptera</taxon>
        <taxon>Psocodea</taxon>
        <taxon>Troctomorpha</taxon>
        <taxon>Phthiraptera</taxon>
        <taxon>Anoplura</taxon>
        <taxon>Polyplacidae</taxon>
        <taxon>Polyplax</taxon>
    </lineage>
</organism>
<dbReference type="PANTHER" id="PTHR14684:SF2">
    <property type="entry name" value="THIOREDOXIN DOMAIN-CONTAINING PROTEIN 15"/>
    <property type="match status" value="1"/>
</dbReference>
<comment type="caution">
    <text evidence="2">The sequence shown here is derived from an EMBL/GenBank/DDBJ whole genome shotgun (WGS) entry which is preliminary data.</text>
</comment>
<evidence type="ECO:0000313" key="3">
    <source>
        <dbReference type="Proteomes" id="UP001359485"/>
    </source>
</evidence>
<proteinExistence type="predicted"/>
<keyword evidence="3" id="KW-1185">Reference proteome</keyword>
<dbReference type="InterPro" id="IPR042418">
    <property type="entry name" value="TXNDC15"/>
</dbReference>
<accession>A0ABR1ARB8</accession>
<dbReference type="SUPFAM" id="SSF52833">
    <property type="entry name" value="Thioredoxin-like"/>
    <property type="match status" value="1"/>
</dbReference>